<dbReference type="GO" id="GO:0015627">
    <property type="term" value="C:type II protein secretion system complex"/>
    <property type="evidence" value="ECO:0007669"/>
    <property type="project" value="TreeGrafter"/>
</dbReference>
<dbReference type="PANTHER" id="PTHR21180:SF32">
    <property type="entry name" value="ENDONUCLEASE_EXONUCLEASE_PHOSPHATASE FAMILY DOMAIN-CONTAINING PROTEIN 1"/>
    <property type="match status" value="1"/>
</dbReference>
<dbReference type="Proteomes" id="UP000045840">
    <property type="component" value="Unassembled WGS sequence"/>
</dbReference>
<keyword evidence="5" id="KW-1185">Reference proteome</keyword>
<evidence type="ECO:0000313" key="4">
    <source>
        <dbReference type="EMBL" id="CRY65579.1"/>
    </source>
</evidence>
<dbReference type="Proteomes" id="UP000044625">
    <property type="component" value="Unassembled WGS sequence"/>
</dbReference>
<reference evidence="3" key="2">
    <citation type="submission" date="2015-03" db="EMBL/GenBank/DDBJ databases">
        <authorList>
            <person name="Murphy D."/>
        </authorList>
    </citation>
    <scope>NUCLEOTIDE SEQUENCE [LARGE SCALE GENOMIC DNA]</scope>
    <source>
        <strain evidence="3">A125KOH2</strain>
    </source>
</reference>
<feature type="compositionally biased region" description="Polar residues" evidence="1">
    <location>
        <begin position="28"/>
        <end position="55"/>
    </location>
</feature>
<dbReference type="InterPro" id="IPR010994">
    <property type="entry name" value="RuvA_2-like"/>
</dbReference>
<evidence type="ECO:0000313" key="5">
    <source>
        <dbReference type="Proteomes" id="UP000044625"/>
    </source>
</evidence>
<dbReference type="RefSeq" id="WP_049609265.1">
    <property type="nucleotide sequence ID" value="NZ_CAWMMU010000005.1"/>
</dbReference>
<reference evidence="4 5" key="1">
    <citation type="submission" date="2015-03" db="EMBL/GenBank/DDBJ databases">
        <authorList>
            <consortium name="Pathogen Informatics"/>
            <person name="Murphy D."/>
        </authorList>
    </citation>
    <scope>NUCLEOTIDE SEQUENCE [LARGE SCALE GENOMIC DNA]</scope>
    <source>
        <strain evidence="5">type strain: CIP110230</strain>
        <strain evidence="4">Type strain: CIP110230</strain>
    </source>
</reference>
<evidence type="ECO:0000313" key="3">
    <source>
        <dbReference type="EMBL" id="CNH15407.1"/>
    </source>
</evidence>
<dbReference type="Gene3D" id="1.10.150.280">
    <property type="entry name" value="AF1531-like domain"/>
    <property type="match status" value="1"/>
</dbReference>
<feature type="region of interest" description="Disordered" evidence="1">
    <location>
        <begin position="28"/>
        <end position="71"/>
    </location>
</feature>
<dbReference type="InterPro" id="IPR004509">
    <property type="entry name" value="Competence_ComEA_HhH"/>
</dbReference>
<dbReference type="SUPFAM" id="SSF47781">
    <property type="entry name" value="RuvA domain 2-like"/>
    <property type="match status" value="1"/>
</dbReference>
<name>A0A0T9NJP3_9GAMM</name>
<dbReference type="STRING" id="1288385.ERS137968_01396"/>
<reference evidence="6" key="3">
    <citation type="submission" date="2015-03" db="EMBL/GenBank/DDBJ databases">
        <authorList>
            <consortium name="Pathogen Informatics"/>
        </authorList>
    </citation>
    <scope>NUCLEOTIDE SEQUENCE [LARGE SCALE GENOMIC DNA]</scope>
    <source>
        <strain evidence="6">A125KOH2</strain>
    </source>
</reference>
<dbReference type="PANTHER" id="PTHR21180">
    <property type="entry name" value="ENDONUCLEASE/EXONUCLEASE/PHOSPHATASE FAMILY DOMAIN-CONTAINING PROTEIN 1"/>
    <property type="match status" value="1"/>
</dbReference>
<dbReference type="NCBIfam" id="TIGR00426">
    <property type="entry name" value="competence protein ComEA helix-hairpin-helix repeat region"/>
    <property type="match status" value="1"/>
</dbReference>
<evidence type="ECO:0000256" key="1">
    <source>
        <dbReference type="SAM" id="MobiDB-lite"/>
    </source>
</evidence>
<evidence type="ECO:0000256" key="2">
    <source>
        <dbReference type="SAM" id="SignalP"/>
    </source>
</evidence>
<dbReference type="InterPro" id="IPR051675">
    <property type="entry name" value="Endo/Exo/Phosphatase_dom_1"/>
</dbReference>
<feature type="chain" id="PRO_5006693891" evidence="2">
    <location>
        <begin position="26"/>
        <end position="144"/>
    </location>
</feature>
<keyword evidence="2" id="KW-0732">Signal</keyword>
<gene>
    <name evidence="3" type="ORF">ERS008529_00488</name>
    <name evidence="4" type="ORF">ERS137968_01396</name>
</gene>
<proteinExistence type="predicted"/>
<organism evidence="3 6">
    <name type="scientific">Yersinia pekkanenii</name>
    <dbReference type="NCBI Taxonomy" id="1288385"/>
    <lineage>
        <taxon>Bacteria</taxon>
        <taxon>Pseudomonadati</taxon>
        <taxon>Pseudomonadota</taxon>
        <taxon>Gammaproteobacteria</taxon>
        <taxon>Enterobacterales</taxon>
        <taxon>Yersiniaceae</taxon>
        <taxon>Yersinia</taxon>
    </lineage>
</organism>
<dbReference type="EMBL" id="CQAZ01000003">
    <property type="protein sequence ID" value="CNH15407.1"/>
    <property type="molecule type" value="Genomic_DNA"/>
</dbReference>
<protein>
    <submittedName>
        <fullName evidence="3">Competence protein ComEA</fullName>
    </submittedName>
</protein>
<accession>A0A0T9NJP3</accession>
<feature type="signal peptide" evidence="2">
    <location>
        <begin position="1"/>
        <end position="25"/>
    </location>
</feature>
<dbReference type="AlphaFoldDB" id="A0A0T9NJP3"/>
<dbReference type="Pfam" id="PF12836">
    <property type="entry name" value="HHH_3"/>
    <property type="match status" value="1"/>
</dbReference>
<dbReference type="GO" id="GO:0015628">
    <property type="term" value="P:protein secretion by the type II secretion system"/>
    <property type="evidence" value="ECO:0007669"/>
    <property type="project" value="TreeGrafter"/>
</dbReference>
<dbReference type="OrthoDB" id="7510573at2"/>
<sequence>MKFIGKLLVITALLAGFNLQQIANAAPASLTNSSQSGKDTAKGNVTTRSHLQAGNSKAKVPEAKSESANAATAAIAGNPSSQININSADAEQLAQFLSGIGRKKAEAIVNYREQFGPFTDAEQLLEVPGIGPSFLERNNARLKM</sequence>
<dbReference type="EMBL" id="CWJL01000005">
    <property type="protein sequence ID" value="CRY65579.1"/>
    <property type="molecule type" value="Genomic_DNA"/>
</dbReference>
<evidence type="ECO:0000313" key="6">
    <source>
        <dbReference type="Proteomes" id="UP000045840"/>
    </source>
</evidence>